<reference evidence="11" key="1">
    <citation type="journal article" date="2017" name="Nat. Microbiol.">
        <title>Global analysis of biosynthetic gene clusters reveals vast potential of secondary metabolite production in Penicillium species.</title>
        <authorList>
            <person name="Nielsen J.C."/>
            <person name="Grijseels S."/>
            <person name="Prigent S."/>
            <person name="Ji B."/>
            <person name="Dainat J."/>
            <person name="Nielsen K.F."/>
            <person name="Frisvad J.C."/>
            <person name="Workman M."/>
            <person name="Nielsen J."/>
        </authorList>
    </citation>
    <scope>NUCLEOTIDE SEQUENCE [LARGE SCALE GENOMIC DNA]</scope>
    <source>
        <strain evidence="11">IBT 11843</strain>
    </source>
</reference>
<dbReference type="OMA" id="AKRHTHF"/>
<dbReference type="GO" id="GO:0005743">
    <property type="term" value="C:mitochondrial inner membrane"/>
    <property type="evidence" value="ECO:0007669"/>
    <property type="project" value="UniProtKB-SubCell"/>
</dbReference>
<dbReference type="EC" id="2.5.1.39" evidence="9"/>
<evidence type="ECO:0000256" key="3">
    <source>
        <dbReference type="ARBA" id="ARBA00004721"/>
    </source>
</evidence>
<proteinExistence type="inferred from homology"/>
<dbReference type="AlphaFoldDB" id="A0A1V6P035"/>
<protein>
    <recommendedName>
        <fullName evidence="9">4-hydroxybenzoate polyprenyltransferase, mitochondrial</fullName>
        <shortName evidence="9">4-HB polyprenyltransferase</shortName>
        <ecNumber evidence="9">2.5.1.39</ecNumber>
    </recommendedName>
    <alternativeName>
        <fullName evidence="9">Para-hydroxybenzoate--polyprenyltransferase</fullName>
        <shortName evidence="9">PHB:PPT</shortName>
        <shortName evidence="9">PHB:polyprenyltransferase</shortName>
    </alternativeName>
</protein>
<keyword evidence="11" id="KW-1185">Reference proteome</keyword>
<sequence length="335" mass="36600">MEVAQKPNGTTNCKPKSSLSTQYGGIHAGGWVDYLPSSFVPYIQLCRLSPPAAFFIIFFPHFFGVFHAASVRQSSIEDVLRVSLILLGGSFFCNNASHAWNDLIDAPVDKLVTRTCTRPIPRGAITPRAAFIFTCIQAVAAAFFLLLLPSGTSLATVPTIVGTTYYPYAKRHTHFPQVVLGLCLTWGIMIGSSAMGLSEPWMDKSTLSLLMASILWVIIFDTVYAHQDLEDDLKVGVKSTAVLLQNYARLFLIVLYLGMSACLFACGYYANMSLAFYSVTVGGCFLSVGAMVFLVDLKDPASCWSWFSQGFWMTGAAISGGLLAEYVFPLNGSFW</sequence>
<comment type="catalytic activity">
    <reaction evidence="9">
        <text>an all-trans-polyprenyl diphosphate + 4-hydroxybenzoate = a 4-hydroxy-3-(all-trans-polyprenyl)benzoate + diphosphate</text>
        <dbReference type="Rhea" id="RHEA:44504"/>
        <dbReference type="Rhea" id="RHEA-COMP:9514"/>
        <dbReference type="Rhea" id="RHEA-COMP:9564"/>
        <dbReference type="ChEBI" id="CHEBI:17879"/>
        <dbReference type="ChEBI" id="CHEBI:33019"/>
        <dbReference type="ChEBI" id="CHEBI:58914"/>
        <dbReference type="ChEBI" id="CHEBI:78396"/>
        <dbReference type="EC" id="2.5.1.39"/>
    </reaction>
</comment>
<evidence type="ECO:0000256" key="8">
    <source>
        <dbReference type="ARBA" id="ARBA00023136"/>
    </source>
</evidence>
<comment type="pathway">
    <text evidence="9">Cofactor biosynthesis; ubiquinone biosynthesis.</text>
</comment>
<dbReference type="STRING" id="69771.A0A1V6P035"/>
<comment type="similarity">
    <text evidence="4 9">Belongs to the UbiA prenyltransferase family.</text>
</comment>
<dbReference type="EMBL" id="MDYL01000024">
    <property type="protein sequence ID" value="OQD70304.1"/>
    <property type="molecule type" value="Genomic_DNA"/>
</dbReference>
<keyword evidence="7 9" id="KW-1133">Transmembrane helix</keyword>
<keyword evidence="9" id="KW-0496">Mitochondrion</keyword>
<dbReference type="Proteomes" id="UP000191522">
    <property type="component" value="Unassembled WGS sequence"/>
</dbReference>
<name>A0A1V6P035_PENDC</name>
<evidence type="ECO:0000313" key="10">
    <source>
        <dbReference type="EMBL" id="OQD70304.1"/>
    </source>
</evidence>
<dbReference type="GO" id="GO:0008412">
    <property type="term" value="F:4-hydroxybenzoate polyprenyltransferase activity"/>
    <property type="evidence" value="ECO:0007669"/>
    <property type="project" value="UniProtKB-EC"/>
</dbReference>
<organism evidence="10 11">
    <name type="scientific">Penicillium decumbens</name>
    <dbReference type="NCBI Taxonomy" id="69771"/>
    <lineage>
        <taxon>Eukaryota</taxon>
        <taxon>Fungi</taxon>
        <taxon>Dikarya</taxon>
        <taxon>Ascomycota</taxon>
        <taxon>Pezizomycotina</taxon>
        <taxon>Eurotiomycetes</taxon>
        <taxon>Eurotiomycetidae</taxon>
        <taxon>Eurotiales</taxon>
        <taxon>Aspergillaceae</taxon>
        <taxon>Penicillium</taxon>
    </lineage>
</organism>
<feature type="transmembrane region" description="Helical" evidence="9">
    <location>
        <begin position="274"/>
        <end position="294"/>
    </location>
</feature>
<dbReference type="Pfam" id="PF01040">
    <property type="entry name" value="UbiA"/>
    <property type="match status" value="1"/>
</dbReference>
<keyword evidence="5 9" id="KW-0808">Transferase</keyword>
<accession>A0A1V6P035</accession>
<evidence type="ECO:0000313" key="11">
    <source>
        <dbReference type="Proteomes" id="UP000191522"/>
    </source>
</evidence>
<dbReference type="InterPro" id="IPR039653">
    <property type="entry name" value="Prenyltransferase"/>
</dbReference>
<dbReference type="HAMAP" id="MF_01635">
    <property type="entry name" value="UbiA"/>
    <property type="match status" value="1"/>
</dbReference>
<comment type="function">
    <text evidence="9">Catalyzes the prenylation of para-hydroxybenzoate (PHB) with an all-trans polyprenyl group. Mediates the second step in the final reaction sequence of coenzyme Q (CoQ) biosynthesis, which is the condensation of the polyisoprenoid side chain with PHB, generating the first membrane-bound Q intermediate.</text>
</comment>
<dbReference type="PANTHER" id="PTHR11048:SF39">
    <property type="entry name" value="POLYPRENYL TRANSFERASE AUSN"/>
    <property type="match status" value="1"/>
</dbReference>
<evidence type="ECO:0000256" key="6">
    <source>
        <dbReference type="ARBA" id="ARBA00022692"/>
    </source>
</evidence>
<keyword evidence="8 9" id="KW-0472">Membrane</keyword>
<evidence type="ECO:0000256" key="1">
    <source>
        <dbReference type="ARBA" id="ARBA00001946"/>
    </source>
</evidence>
<feature type="transmembrane region" description="Helical" evidence="9">
    <location>
        <begin position="209"/>
        <end position="227"/>
    </location>
</feature>
<keyword evidence="9" id="KW-0999">Mitochondrion inner membrane</keyword>
<dbReference type="InterPro" id="IPR000537">
    <property type="entry name" value="UbiA_prenyltransferase"/>
</dbReference>
<dbReference type="FunFam" id="1.20.120.1780:FF:000001">
    <property type="entry name" value="4-hydroxybenzoate octaprenyltransferase"/>
    <property type="match status" value="1"/>
</dbReference>
<gene>
    <name evidence="10" type="ORF">PENDEC_c024G00659</name>
</gene>
<dbReference type="Gene3D" id="1.10.357.140">
    <property type="entry name" value="UbiA prenyltransferase"/>
    <property type="match status" value="1"/>
</dbReference>
<feature type="transmembrane region" description="Helical" evidence="9">
    <location>
        <begin position="52"/>
        <end position="71"/>
    </location>
</feature>
<feature type="transmembrane region" description="Helical" evidence="9">
    <location>
        <begin position="175"/>
        <end position="197"/>
    </location>
</feature>
<dbReference type="GO" id="GO:0016114">
    <property type="term" value="P:terpenoid biosynthetic process"/>
    <property type="evidence" value="ECO:0007669"/>
    <property type="project" value="UniProtKB-UniPathway"/>
</dbReference>
<keyword evidence="6 9" id="KW-0812">Transmembrane</keyword>
<dbReference type="OrthoDB" id="18170at2759"/>
<evidence type="ECO:0000256" key="4">
    <source>
        <dbReference type="ARBA" id="ARBA00005985"/>
    </source>
</evidence>
<dbReference type="GO" id="GO:0006744">
    <property type="term" value="P:ubiquinone biosynthetic process"/>
    <property type="evidence" value="ECO:0007669"/>
    <property type="project" value="UniProtKB-UniRule"/>
</dbReference>
<dbReference type="UniPathway" id="UPA00232"/>
<evidence type="ECO:0000256" key="5">
    <source>
        <dbReference type="ARBA" id="ARBA00022679"/>
    </source>
</evidence>
<comment type="subcellular location">
    <subcellularLocation>
        <location evidence="2">Membrane</location>
        <topology evidence="2">Multi-pass membrane protein</topology>
    </subcellularLocation>
    <subcellularLocation>
        <location evidence="9">Mitochondrion inner membrane</location>
        <topology evidence="9">Multi-pass membrane protein</topology>
        <orientation evidence="9">Matrix side</orientation>
    </subcellularLocation>
</comment>
<dbReference type="Gene3D" id="1.20.120.1780">
    <property type="entry name" value="UbiA prenyltransferase"/>
    <property type="match status" value="1"/>
</dbReference>
<dbReference type="UniPathway" id="UPA00213"/>
<feature type="transmembrane region" description="Helical" evidence="9">
    <location>
        <begin position="247"/>
        <end position="267"/>
    </location>
</feature>
<keyword evidence="9" id="KW-0414">Isoprene biosynthesis</keyword>
<comment type="pathway">
    <text evidence="3">Secondary metabolite biosynthesis; terpenoid biosynthesis.</text>
</comment>
<comment type="caution">
    <text evidence="10">The sequence shown here is derived from an EMBL/GenBank/DDBJ whole genome shotgun (WGS) entry which is preliminary data.</text>
</comment>
<dbReference type="InterPro" id="IPR044878">
    <property type="entry name" value="UbiA_sf"/>
</dbReference>
<dbReference type="InterPro" id="IPR006370">
    <property type="entry name" value="HB_polyprenyltransferase-like"/>
</dbReference>
<dbReference type="CDD" id="cd13959">
    <property type="entry name" value="PT_UbiA_COQ2"/>
    <property type="match status" value="1"/>
</dbReference>
<evidence type="ECO:0000256" key="9">
    <source>
        <dbReference type="HAMAP-Rule" id="MF_03189"/>
    </source>
</evidence>
<evidence type="ECO:0000256" key="2">
    <source>
        <dbReference type="ARBA" id="ARBA00004141"/>
    </source>
</evidence>
<keyword evidence="9" id="KW-0831">Ubiquinone biosynthesis</keyword>
<comment type="cofactor">
    <cofactor evidence="1 9">
        <name>Mg(2+)</name>
        <dbReference type="ChEBI" id="CHEBI:18420"/>
    </cofactor>
</comment>
<feature type="transmembrane region" description="Helical" evidence="9">
    <location>
        <begin position="306"/>
        <end position="328"/>
    </location>
</feature>
<dbReference type="PANTHER" id="PTHR11048">
    <property type="entry name" value="PRENYLTRANSFERASES"/>
    <property type="match status" value="1"/>
</dbReference>
<evidence type="ECO:0000256" key="7">
    <source>
        <dbReference type="ARBA" id="ARBA00022989"/>
    </source>
</evidence>